<dbReference type="InterPro" id="IPR000225">
    <property type="entry name" value="Armadillo"/>
</dbReference>
<dbReference type="SMART" id="SM00185">
    <property type="entry name" value="ARM"/>
    <property type="match status" value="8"/>
</dbReference>
<feature type="repeat" description="ARM" evidence="1">
    <location>
        <begin position="269"/>
        <end position="302"/>
    </location>
</feature>
<comment type="caution">
    <text evidence="3">The sequence shown here is derived from an EMBL/GenBank/DDBJ whole genome shotgun (WGS) entry which is preliminary data.</text>
</comment>
<gene>
    <name evidence="3" type="primary">ARMC4_3</name>
    <name evidence="3" type="ORF">Ciccas_009960</name>
</gene>
<dbReference type="PROSITE" id="PS50176">
    <property type="entry name" value="ARM_REPEAT"/>
    <property type="match status" value="3"/>
</dbReference>
<feature type="repeat" description="ARM" evidence="1">
    <location>
        <begin position="57"/>
        <end position="99"/>
    </location>
</feature>
<sequence length="399" mass="42927">CSEDAETREKVRVSGGLQPLMTMLDDQQNKELLAAATGAIWKCSRSPLNVKVFQKEGAIDKLVAILNNQPEDVLVNVVGALGELASTSANRAQIRKSGGIQPLINLLTSTNPHLLVNVTHTIGMCAEDPENMAYVAPLIIDRLDGVRLIWSLLKSGDPEVQATAAWALCPCIQNAKDSGEMVRSFVGGLELIVSLLNSPHEGVLAAVCAAVAQIAKDEENLAVVTDHGVVSLLARLTSSESDDLRAPLAEAIARCCCWGSNRVEFGKYGAVAPLVKYLKSKSVKVHRNTAMALHQLSKNPDNCVKMHEAGCVPLLMEMFGSTDVELQESAAACITNIRKLALANEKMRQQSIMEQRDSRSHAPRVDNNTFVSKDTSVVPESIVEPVSSIAEESPSSAQE</sequence>
<organism evidence="3 4">
    <name type="scientific">Cichlidogyrus casuarinus</name>
    <dbReference type="NCBI Taxonomy" id="1844966"/>
    <lineage>
        <taxon>Eukaryota</taxon>
        <taxon>Metazoa</taxon>
        <taxon>Spiralia</taxon>
        <taxon>Lophotrochozoa</taxon>
        <taxon>Platyhelminthes</taxon>
        <taxon>Monogenea</taxon>
        <taxon>Monopisthocotylea</taxon>
        <taxon>Dactylogyridea</taxon>
        <taxon>Ancyrocephalidae</taxon>
        <taxon>Cichlidogyrus</taxon>
    </lineage>
</organism>
<feature type="region of interest" description="Disordered" evidence="2">
    <location>
        <begin position="350"/>
        <end position="399"/>
    </location>
</feature>
<reference evidence="3 4" key="1">
    <citation type="submission" date="2024-11" db="EMBL/GenBank/DDBJ databases">
        <title>Adaptive evolution of stress response genes in parasites aligns with host niche diversity.</title>
        <authorList>
            <person name="Hahn C."/>
            <person name="Resl P."/>
        </authorList>
    </citation>
    <scope>NUCLEOTIDE SEQUENCE [LARGE SCALE GENOMIC DNA]</scope>
    <source>
        <strain evidence="3">EGGRZ-B1_66</strain>
        <tissue evidence="3">Body</tissue>
    </source>
</reference>
<feature type="repeat" description="ARM" evidence="1">
    <location>
        <begin position="187"/>
        <end position="229"/>
    </location>
</feature>
<dbReference type="Pfam" id="PF00514">
    <property type="entry name" value="Arm"/>
    <property type="match status" value="2"/>
</dbReference>
<protein>
    <submittedName>
        <fullName evidence="3">Armadillo repeat-containing protein 4</fullName>
    </submittedName>
</protein>
<evidence type="ECO:0000256" key="2">
    <source>
        <dbReference type="SAM" id="MobiDB-lite"/>
    </source>
</evidence>
<name>A0ABD2PVH3_9PLAT</name>
<dbReference type="Proteomes" id="UP001626550">
    <property type="component" value="Unassembled WGS sequence"/>
</dbReference>
<evidence type="ECO:0000313" key="3">
    <source>
        <dbReference type="EMBL" id="KAL3311459.1"/>
    </source>
</evidence>
<dbReference type="AlphaFoldDB" id="A0ABD2PVH3"/>
<accession>A0ABD2PVH3</accession>
<feature type="compositionally biased region" description="Polar residues" evidence="2">
    <location>
        <begin position="366"/>
        <end position="375"/>
    </location>
</feature>
<feature type="non-terminal residue" evidence="3">
    <location>
        <position position="1"/>
    </location>
</feature>
<dbReference type="SUPFAM" id="SSF48371">
    <property type="entry name" value="ARM repeat"/>
    <property type="match status" value="1"/>
</dbReference>
<dbReference type="PANTHER" id="PTHR46241">
    <property type="entry name" value="ARMADILLO REPEAT-CONTAINING PROTEIN 4 ARMC4"/>
    <property type="match status" value="1"/>
</dbReference>
<evidence type="ECO:0000256" key="1">
    <source>
        <dbReference type="PROSITE-ProRule" id="PRU00259"/>
    </source>
</evidence>
<feature type="compositionally biased region" description="Low complexity" evidence="2">
    <location>
        <begin position="376"/>
        <end position="389"/>
    </location>
</feature>
<dbReference type="InterPro" id="IPR016024">
    <property type="entry name" value="ARM-type_fold"/>
</dbReference>
<dbReference type="InterPro" id="IPR011989">
    <property type="entry name" value="ARM-like"/>
</dbReference>
<feature type="compositionally biased region" description="Basic and acidic residues" evidence="2">
    <location>
        <begin position="354"/>
        <end position="364"/>
    </location>
</feature>
<dbReference type="PANTHER" id="PTHR46241:SF1">
    <property type="entry name" value="OUTER DYNEIN ARM-DOCKING COMPLEX SUBUNIT 2"/>
    <property type="match status" value="1"/>
</dbReference>
<evidence type="ECO:0000313" key="4">
    <source>
        <dbReference type="Proteomes" id="UP001626550"/>
    </source>
</evidence>
<keyword evidence="4" id="KW-1185">Reference proteome</keyword>
<proteinExistence type="predicted"/>
<dbReference type="Gene3D" id="1.25.10.10">
    <property type="entry name" value="Leucine-rich Repeat Variant"/>
    <property type="match status" value="2"/>
</dbReference>
<dbReference type="EMBL" id="JBJKFK010002210">
    <property type="protein sequence ID" value="KAL3311459.1"/>
    <property type="molecule type" value="Genomic_DNA"/>
</dbReference>